<evidence type="ECO:0000313" key="3">
    <source>
        <dbReference type="EMBL" id="KKN24924.1"/>
    </source>
</evidence>
<comment type="caution">
    <text evidence="3">The sequence shown here is derived from an EMBL/GenBank/DDBJ whole genome shotgun (WGS) entry which is preliminary data.</text>
</comment>
<sequence>MKDLVATYAGARFGKAAVAEVSAPTRAGLRRFVSGYFPSALSERLRQIRDAIEESIREEERLRGKVRKATGYAKHKVTTVPSMGPGGLAWDVIRAAIPGLSPRSSETDGIEKTAQPPESDSRWYPASQLGAGAAGAGLGAAHAIRGLTETGKRRAIQRLLSAAGREEGMKRLVENLRVVTGAAPKAGLKEFEAAIGAARGAPLVTGLKQRIAGYLGRAPAVPAPVGAAAKQQLAAQGGLTRAGRRVLMHLRGTKLPWKGKAAIGAAALTIPFFLYNFWKNRAVRAKGGPEALRAAQKAEHWLDRSEKIRKWRGQQLSQLELAPTSAAYRLLPFRG</sequence>
<protein>
    <submittedName>
        <fullName evidence="3">Uncharacterized protein</fullName>
    </submittedName>
</protein>
<dbReference type="AlphaFoldDB" id="A0A0F9P4D1"/>
<keyword evidence="2" id="KW-0812">Transmembrane</keyword>
<gene>
    <name evidence="3" type="ORF">LCGC14_0889940</name>
</gene>
<feature type="transmembrane region" description="Helical" evidence="2">
    <location>
        <begin position="261"/>
        <end position="278"/>
    </location>
</feature>
<name>A0A0F9P4D1_9ZZZZ</name>
<keyword evidence="2" id="KW-1133">Transmembrane helix</keyword>
<accession>A0A0F9P4D1</accession>
<organism evidence="3">
    <name type="scientific">marine sediment metagenome</name>
    <dbReference type="NCBI Taxonomy" id="412755"/>
    <lineage>
        <taxon>unclassified sequences</taxon>
        <taxon>metagenomes</taxon>
        <taxon>ecological metagenomes</taxon>
    </lineage>
</organism>
<dbReference type="EMBL" id="LAZR01002845">
    <property type="protein sequence ID" value="KKN24924.1"/>
    <property type="molecule type" value="Genomic_DNA"/>
</dbReference>
<evidence type="ECO:0000256" key="1">
    <source>
        <dbReference type="SAM" id="MobiDB-lite"/>
    </source>
</evidence>
<reference evidence="3" key="1">
    <citation type="journal article" date="2015" name="Nature">
        <title>Complex archaea that bridge the gap between prokaryotes and eukaryotes.</title>
        <authorList>
            <person name="Spang A."/>
            <person name="Saw J.H."/>
            <person name="Jorgensen S.L."/>
            <person name="Zaremba-Niedzwiedzka K."/>
            <person name="Martijn J."/>
            <person name="Lind A.E."/>
            <person name="van Eijk R."/>
            <person name="Schleper C."/>
            <person name="Guy L."/>
            <person name="Ettema T.J."/>
        </authorList>
    </citation>
    <scope>NUCLEOTIDE SEQUENCE</scope>
</reference>
<evidence type="ECO:0000256" key="2">
    <source>
        <dbReference type="SAM" id="Phobius"/>
    </source>
</evidence>
<keyword evidence="2" id="KW-0472">Membrane</keyword>
<proteinExistence type="predicted"/>
<feature type="region of interest" description="Disordered" evidence="1">
    <location>
        <begin position="100"/>
        <end position="122"/>
    </location>
</feature>